<evidence type="ECO:0000256" key="4">
    <source>
        <dbReference type="ARBA" id="ARBA00023015"/>
    </source>
</evidence>
<dbReference type="GO" id="GO:2000143">
    <property type="term" value="P:negative regulation of DNA-templated transcription initiation"/>
    <property type="evidence" value="ECO:0007669"/>
    <property type="project" value="TreeGrafter"/>
</dbReference>
<evidence type="ECO:0000259" key="8">
    <source>
        <dbReference type="PROSITE" id="PS51740"/>
    </source>
</evidence>
<comment type="similarity">
    <text evidence="7">Belongs to the MraZ family.</text>
</comment>
<accession>A0A0G1RWI7</accession>
<evidence type="ECO:0000256" key="7">
    <source>
        <dbReference type="HAMAP-Rule" id="MF_01008"/>
    </source>
</evidence>
<dbReference type="InterPro" id="IPR037914">
    <property type="entry name" value="SpoVT-AbrB_sf"/>
</dbReference>
<dbReference type="Pfam" id="PF02381">
    <property type="entry name" value="MraZ"/>
    <property type="match status" value="2"/>
</dbReference>
<keyword evidence="5 7" id="KW-0238">DNA-binding</keyword>
<comment type="subunit">
    <text evidence="7">Forms oligomers.</text>
</comment>
<evidence type="ECO:0000256" key="2">
    <source>
        <dbReference type="ARBA" id="ARBA00022490"/>
    </source>
</evidence>
<reference evidence="9 10" key="1">
    <citation type="journal article" date="2015" name="Nature">
        <title>rRNA introns, odd ribosomes, and small enigmatic genomes across a large radiation of phyla.</title>
        <authorList>
            <person name="Brown C.T."/>
            <person name="Hug L.A."/>
            <person name="Thomas B.C."/>
            <person name="Sharon I."/>
            <person name="Castelle C.J."/>
            <person name="Singh A."/>
            <person name="Wilkins M.J."/>
            <person name="Williams K.H."/>
            <person name="Banfield J.F."/>
        </authorList>
    </citation>
    <scope>NUCLEOTIDE SEQUENCE [LARGE SCALE GENOMIC DNA]</scope>
</reference>
<evidence type="ECO:0000256" key="3">
    <source>
        <dbReference type="ARBA" id="ARBA00022737"/>
    </source>
</evidence>
<evidence type="ECO:0000313" key="9">
    <source>
        <dbReference type="EMBL" id="KKU61664.1"/>
    </source>
</evidence>
<feature type="domain" description="SpoVT-AbrB" evidence="8">
    <location>
        <begin position="76"/>
        <end position="119"/>
    </location>
</feature>
<evidence type="ECO:0000256" key="6">
    <source>
        <dbReference type="ARBA" id="ARBA00023163"/>
    </source>
</evidence>
<sequence>MLIGHYQTKVSAKGRVALPAKFKKKLGGKLIITANYEKSLMIVTPDSYQKVLGQIVNRPLTAKTARATDRFLLGSAFEIELDDQGRFIIPRYLRDYAGIGEEAVFIGIGNRVELWSESRWRLYEKYLDQNIDQLSENLPELT</sequence>
<dbReference type="HAMAP" id="MF_01008">
    <property type="entry name" value="MraZ"/>
    <property type="match status" value="1"/>
</dbReference>
<keyword evidence="2 7" id="KW-0963">Cytoplasm</keyword>
<dbReference type="Proteomes" id="UP000033860">
    <property type="component" value="Unassembled WGS sequence"/>
</dbReference>
<dbReference type="InterPro" id="IPR020603">
    <property type="entry name" value="MraZ_dom"/>
</dbReference>
<dbReference type="Gene3D" id="3.40.1550.20">
    <property type="entry name" value="Transcriptional regulator MraZ domain"/>
    <property type="match status" value="1"/>
</dbReference>
<dbReference type="GO" id="GO:0003700">
    <property type="term" value="F:DNA-binding transcription factor activity"/>
    <property type="evidence" value="ECO:0007669"/>
    <property type="project" value="UniProtKB-UniRule"/>
</dbReference>
<keyword evidence="4 7" id="KW-0805">Transcription regulation</keyword>
<dbReference type="PROSITE" id="PS51740">
    <property type="entry name" value="SPOVT_ABRB"/>
    <property type="match status" value="2"/>
</dbReference>
<feature type="domain" description="SpoVT-AbrB" evidence="8">
    <location>
        <begin position="5"/>
        <end position="47"/>
    </location>
</feature>
<proteinExistence type="inferred from homology"/>
<dbReference type="EMBL" id="LCNT01000002">
    <property type="protein sequence ID" value="KKU61664.1"/>
    <property type="molecule type" value="Genomic_DNA"/>
</dbReference>
<organism evidence="9 10">
    <name type="scientific">Candidatus Beckwithbacteria bacterium GW2011_GWB1_47_15</name>
    <dbReference type="NCBI Taxonomy" id="1618371"/>
    <lineage>
        <taxon>Bacteria</taxon>
        <taxon>Candidatus Beckwithiibacteriota</taxon>
    </lineage>
</organism>
<dbReference type="PANTHER" id="PTHR34701">
    <property type="entry name" value="TRANSCRIPTIONAL REGULATOR MRAZ"/>
    <property type="match status" value="1"/>
</dbReference>
<dbReference type="GO" id="GO:0005737">
    <property type="term" value="C:cytoplasm"/>
    <property type="evidence" value="ECO:0007669"/>
    <property type="project" value="UniProtKB-UniRule"/>
</dbReference>
<dbReference type="AlphaFoldDB" id="A0A0G1RWI7"/>
<protein>
    <recommendedName>
        <fullName evidence="1 7">Transcriptional regulator MraZ</fullName>
    </recommendedName>
</protein>
<dbReference type="CDD" id="cd16320">
    <property type="entry name" value="MraZ_N"/>
    <property type="match status" value="1"/>
</dbReference>
<dbReference type="GO" id="GO:0000976">
    <property type="term" value="F:transcription cis-regulatory region binding"/>
    <property type="evidence" value="ECO:0007669"/>
    <property type="project" value="TreeGrafter"/>
</dbReference>
<comment type="subcellular location">
    <subcellularLocation>
        <location evidence="7">Cytoplasm</location>
        <location evidence="7">Nucleoid</location>
    </subcellularLocation>
</comment>
<keyword evidence="3" id="KW-0677">Repeat</keyword>
<comment type="caution">
    <text evidence="9">The sequence shown here is derived from an EMBL/GenBank/DDBJ whole genome shotgun (WGS) entry which is preliminary data.</text>
</comment>
<dbReference type="InterPro" id="IPR007159">
    <property type="entry name" value="SpoVT-AbrB_dom"/>
</dbReference>
<dbReference type="InterPro" id="IPR038619">
    <property type="entry name" value="MraZ_sf"/>
</dbReference>
<gene>
    <name evidence="7" type="primary">mraZ</name>
    <name evidence="9" type="ORF">UX85_C0002G0044</name>
</gene>
<dbReference type="CDD" id="cd16321">
    <property type="entry name" value="MraZ_C"/>
    <property type="match status" value="1"/>
</dbReference>
<dbReference type="PANTHER" id="PTHR34701:SF1">
    <property type="entry name" value="TRANSCRIPTIONAL REGULATOR MRAZ"/>
    <property type="match status" value="1"/>
</dbReference>
<dbReference type="SUPFAM" id="SSF89447">
    <property type="entry name" value="AbrB/MazE/MraZ-like"/>
    <property type="match status" value="1"/>
</dbReference>
<dbReference type="GO" id="GO:0009295">
    <property type="term" value="C:nucleoid"/>
    <property type="evidence" value="ECO:0007669"/>
    <property type="project" value="UniProtKB-SubCell"/>
</dbReference>
<evidence type="ECO:0000256" key="5">
    <source>
        <dbReference type="ARBA" id="ARBA00023125"/>
    </source>
</evidence>
<evidence type="ECO:0000256" key="1">
    <source>
        <dbReference type="ARBA" id="ARBA00013860"/>
    </source>
</evidence>
<keyword evidence="6 7" id="KW-0804">Transcription</keyword>
<dbReference type="InterPro" id="IPR035642">
    <property type="entry name" value="MraZ_N"/>
</dbReference>
<evidence type="ECO:0000313" key="10">
    <source>
        <dbReference type="Proteomes" id="UP000033860"/>
    </source>
</evidence>
<name>A0A0G1RWI7_9BACT</name>
<dbReference type="InterPro" id="IPR003444">
    <property type="entry name" value="MraZ"/>
</dbReference>
<dbReference type="InterPro" id="IPR035644">
    <property type="entry name" value="MraZ_C"/>
</dbReference>
<dbReference type="NCBIfam" id="TIGR00242">
    <property type="entry name" value="division/cell wall cluster transcriptional repressor MraZ"/>
    <property type="match status" value="1"/>
</dbReference>